<proteinExistence type="predicted"/>
<dbReference type="RefSeq" id="XP_008864672.1">
    <property type="nucleotide sequence ID" value="XM_008866450.1"/>
</dbReference>
<sequence length="538" mass="60709">MHNGRGGLTRSQLKTVALRHATVGGGFLNSYASAVTMHPTADIALPDLFFRLMCHDCELYKSEVAIKTLNPVWAAVEMHSNEPLQQHASKFMADDDADFDVVVYRLINGASTSSTPCFHAKNHIVVNDGIDEEDENVEAYLEDDLNPHGSGIRLSSGSWGNDDDVADESDSDSSANDLEPFFEEELFRFHIALDELEPLQCDFRELFYLPLNTLVLEFASTYYVRRDVMTMLVQNDVIKARRTPRGDFAALPSSLPPQSEFHLDTAADLLDTTIALHQQIQFAQADVVLKRQLVDERLKAEAEHVAKENARLQLQARILALRKQALQKQQSLDQVKSVLKVEKHMLSADQRLPRTLAQLSHLEANANEITNGILYRRLDVLRVAHSIRALQATLVVQLYDIYPIAYLGAGEYSIGGIKFNNADVTNGKDEELLSTALGYIAHFVFLLAKYLNVNLRYAIVHLSSRSYMRDDVNDPTGEYPLYKRGVDKDRFDKAFLFLRKDVEQMLLARGLELVQNAQLLMRLTTLVESELEWVKNNS</sequence>
<organism evidence="4">
    <name type="scientific">Aphanomyces invadans</name>
    <dbReference type="NCBI Taxonomy" id="157072"/>
    <lineage>
        <taxon>Eukaryota</taxon>
        <taxon>Sar</taxon>
        <taxon>Stramenopiles</taxon>
        <taxon>Oomycota</taxon>
        <taxon>Saprolegniomycetes</taxon>
        <taxon>Saprolegniales</taxon>
        <taxon>Verrucalvaceae</taxon>
        <taxon>Aphanomyces</taxon>
    </lineage>
</organism>
<evidence type="ECO:0000256" key="3">
    <source>
        <dbReference type="SAM" id="MobiDB-lite"/>
    </source>
</evidence>
<dbReference type="Pfam" id="PF10186">
    <property type="entry name" value="ATG14"/>
    <property type="match status" value="1"/>
</dbReference>
<dbReference type="GO" id="GO:0005768">
    <property type="term" value="C:endosome"/>
    <property type="evidence" value="ECO:0007669"/>
    <property type="project" value="TreeGrafter"/>
</dbReference>
<feature type="region of interest" description="Disordered" evidence="3">
    <location>
        <begin position="152"/>
        <end position="175"/>
    </location>
</feature>
<dbReference type="GO" id="GO:0035493">
    <property type="term" value="P:SNARE complex assembly"/>
    <property type="evidence" value="ECO:0007669"/>
    <property type="project" value="TreeGrafter"/>
</dbReference>
<dbReference type="PANTHER" id="PTHR15157:SF5">
    <property type="entry name" value="UV RADIATION RESISTANCE-ASSOCIATED GENE PROTEIN"/>
    <property type="match status" value="1"/>
</dbReference>
<dbReference type="eggNOG" id="KOG2896">
    <property type="taxonomic scope" value="Eukaryota"/>
</dbReference>
<reference evidence="4" key="1">
    <citation type="submission" date="2013-12" db="EMBL/GenBank/DDBJ databases">
        <title>The Genome Sequence of Aphanomyces invadans NJM9701.</title>
        <authorList>
            <consortium name="The Broad Institute Genomics Platform"/>
            <person name="Russ C."/>
            <person name="Tyler B."/>
            <person name="van West P."/>
            <person name="Dieguez-Uribeondo J."/>
            <person name="Young S.K."/>
            <person name="Zeng Q."/>
            <person name="Gargeya S."/>
            <person name="Fitzgerald M."/>
            <person name="Abouelleil A."/>
            <person name="Alvarado L."/>
            <person name="Chapman S.B."/>
            <person name="Gainer-Dewar J."/>
            <person name="Goldberg J."/>
            <person name="Griggs A."/>
            <person name="Gujja S."/>
            <person name="Hansen M."/>
            <person name="Howarth C."/>
            <person name="Imamovic A."/>
            <person name="Ireland A."/>
            <person name="Larimer J."/>
            <person name="McCowan C."/>
            <person name="Murphy C."/>
            <person name="Pearson M."/>
            <person name="Poon T.W."/>
            <person name="Priest M."/>
            <person name="Roberts A."/>
            <person name="Saif S."/>
            <person name="Shea T."/>
            <person name="Sykes S."/>
            <person name="Wortman J."/>
            <person name="Nusbaum C."/>
            <person name="Birren B."/>
        </authorList>
    </citation>
    <scope>NUCLEOTIDE SEQUENCE [LARGE SCALE GENOMIC DNA]</scope>
    <source>
        <strain evidence="4">NJM9701</strain>
    </source>
</reference>
<dbReference type="GO" id="GO:0032991">
    <property type="term" value="C:protein-containing complex"/>
    <property type="evidence" value="ECO:0007669"/>
    <property type="project" value="UniProtKB-ARBA"/>
</dbReference>
<gene>
    <name evidence="4" type="ORF">H310_02815</name>
</gene>
<dbReference type="GO" id="GO:0000149">
    <property type="term" value="F:SNARE binding"/>
    <property type="evidence" value="ECO:0007669"/>
    <property type="project" value="TreeGrafter"/>
</dbReference>
<feature type="coiled-coil region" evidence="2">
    <location>
        <begin position="295"/>
        <end position="329"/>
    </location>
</feature>
<dbReference type="STRING" id="157072.A0A024UL59"/>
<evidence type="ECO:0000256" key="2">
    <source>
        <dbReference type="SAM" id="Coils"/>
    </source>
</evidence>
<dbReference type="GeneID" id="20079865"/>
<keyword evidence="1 2" id="KW-0175">Coiled coil</keyword>
<dbReference type="GO" id="GO:0000323">
    <property type="term" value="C:lytic vacuole"/>
    <property type="evidence" value="ECO:0007669"/>
    <property type="project" value="TreeGrafter"/>
</dbReference>
<dbReference type="PANTHER" id="PTHR15157">
    <property type="entry name" value="UV RADIATION RESISTANCE-ASSOCIATED GENE PROTEIN"/>
    <property type="match status" value="1"/>
</dbReference>
<name>A0A024UL59_9STRA</name>
<evidence type="ECO:0000313" key="4">
    <source>
        <dbReference type="EMBL" id="ETW06597.1"/>
    </source>
</evidence>
<protein>
    <recommendedName>
        <fullName evidence="5">C2 domain-containing protein</fullName>
    </recommendedName>
</protein>
<dbReference type="InterPro" id="IPR018791">
    <property type="entry name" value="UV_resistance/autophagy_Atg14"/>
</dbReference>
<dbReference type="AlphaFoldDB" id="A0A024UL59"/>
<dbReference type="EMBL" id="KI913955">
    <property type="protein sequence ID" value="ETW06597.1"/>
    <property type="molecule type" value="Genomic_DNA"/>
</dbReference>
<evidence type="ECO:0000256" key="1">
    <source>
        <dbReference type="ARBA" id="ARBA00023054"/>
    </source>
</evidence>
<dbReference type="VEuPathDB" id="FungiDB:H310_02815"/>
<evidence type="ECO:0008006" key="5">
    <source>
        <dbReference type="Google" id="ProtNLM"/>
    </source>
</evidence>
<dbReference type="OrthoDB" id="72772at2759"/>
<accession>A0A024UL59</accession>
<feature type="compositionally biased region" description="Acidic residues" evidence="3">
    <location>
        <begin position="161"/>
        <end position="171"/>
    </location>
</feature>